<dbReference type="PANTHER" id="PTHR11527">
    <property type="entry name" value="HEAT-SHOCK PROTEIN 20 FAMILY MEMBER"/>
    <property type="match status" value="1"/>
</dbReference>
<name>A0A8J3VDY1_9ACTN</name>
<protein>
    <submittedName>
        <fullName evidence="5">18 kDa antigen</fullName>
    </submittedName>
</protein>
<gene>
    <name evidence="5" type="primary">hsp18</name>
    <name evidence="5" type="ORF">Rhe02_08980</name>
</gene>
<dbReference type="AlphaFoldDB" id="A0A8J3VDY1"/>
<dbReference type="PROSITE" id="PS01031">
    <property type="entry name" value="SHSP"/>
    <property type="match status" value="1"/>
</dbReference>
<comment type="similarity">
    <text evidence="1 2">Belongs to the small heat shock protein (HSP20) family.</text>
</comment>
<reference evidence="5" key="1">
    <citation type="submission" date="2021-01" db="EMBL/GenBank/DDBJ databases">
        <title>Whole genome shotgun sequence of Rhizocola hellebori NBRC 109834.</title>
        <authorList>
            <person name="Komaki H."/>
            <person name="Tamura T."/>
        </authorList>
    </citation>
    <scope>NUCLEOTIDE SEQUENCE</scope>
    <source>
        <strain evidence="5">NBRC 109834</strain>
    </source>
</reference>
<feature type="region of interest" description="Disordered" evidence="3">
    <location>
        <begin position="145"/>
        <end position="168"/>
    </location>
</feature>
<accession>A0A8J3VDY1</accession>
<dbReference type="Pfam" id="PF00011">
    <property type="entry name" value="HSP20"/>
    <property type="match status" value="1"/>
</dbReference>
<dbReference type="SUPFAM" id="SSF49764">
    <property type="entry name" value="HSP20-like chaperones"/>
    <property type="match status" value="1"/>
</dbReference>
<dbReference type="InterPro" id="IPR002068">
    <property type="entry name" value="A-crystallin/Hsp20_dom"/>
</dbReference>
<keyword evidence="6" id="KW-1185">Reference proteome</keyword>
<proteinExistence type="inferred from homology"/>
<sequence length="168" mass="18153">MLVRFDPFRDFDRLASEVFGAARTPALMPMDCLRTGDQFVVRFDLPGIDADSLEVSAENNTLTVKAERRRRDPQDAAYLVSERPSGTYRRQLVLGDGLATDAIKATYQDGVLSLTIPVAEQAKPRRIEVSRAGGDTAIETGEGHKVITGQTGGGTQDGTDRQLTAVGA</sequence>
<evidence type="ECO:0000256" key="1">
    <source>
        <dbReference type="PROSITE-ProRule" id="PRU00285"/>
    </source>
</evidence>
<evidence type="ECO:0000259" key="4">
    <source>
        <dbReference type="PROSITE" id="PS01031"/>
    </source>
</evidence>
<evidence type="ECO:0000313" key="5">
    <source>
        <dbReference type="EMBL" id="GIH02831.1"/>
    </source>
</evidence>
<dbReference type="Gene3D" id="2.60.40.790">
    <property type="match status" value="1"/>
</dbReference>
<evidence type="ECO:0000256" key="3">
    <source>
        <dbReference type="SAM" id="MobiDB-lite"/>
    </source>
</evidence>
<organism evidence="5 6">
    <name type="scientific">Rhizocola hellebori</name>
    <dbReference type="NCBI Taxonomy" id="1392758"/>
    <lineage>
        <taxon>Bacteria</taxon>
        <taxon>Bacillati</taxon>
        <taxon>Actinomycetota</taxon>
        <taxon>Actinomycetes</taxon>
        <taxon>Micromonosporales</taxon>
        <taxon>Micromonosporaceae</taxon>
        <taxon>Rhizocola</taxon>
    </lineage>
</organism>
<dbReference type="InterPro" id="IPR008978">
    <property type="entry name" value="HSP20-like_chaperone"/>
</dbReference>
<dbReference type="CDD" id="cd06464">
    <property type="entry name" value="ACD_sHsps-like"/>
    <property type="match status" value="1"/>
</dbReference>
<dbReference type="Proteomes" id="UP000612899">
    <property type="component" value="Unassembled WGS sequence"/>
</dbReference>
<evidence type="ECO:0000256" key="2">
    <source>
        <dbReference type="RuleBase" id="RU003616"/>
    </source>
</evidence>
<comment type="caution">
    <text evidence="5">The sequence shown here is derived from an EMBL/GenBank/DDBJ whole genome shotgun (WGS) entry which is preliminary data.</text>
</comment>
<feature type="domain" description="SHSP" evidence="4">
    <location>
        <begin position="21"/>
        <end position="132"/>
    </location>
</feature>
<dbReference type="EMBL" id="BONY01000004">
    <property type="protein sequence ID" value="GIH02831.1"/>
    <property type="molecule type" value="Genomic_DNA"/>
</dbReference>
<dbReference type="RefSeq" id="WP_203906761.1">
    <property type="nucleotide sequence ID" value="NZ_BONY01000004.1"/>
</dbReference>
<dbReference type="InterPro" id="IPR031107">
    <property type="entry name" value="Small_HSP"/>
</dbReference>
<evidence type="ECO:0000313" key="6">
    <source>
        <dbReference type="Proteomes" id="UP000612899"/>
    </source>
</evidence>